<dbReference type="Gene3D" id="3.30.1490.120">
    <property type="entry name" value="RNA polymerase Rpb7-like, N-terminal domain"/>
    <property type="match status" value="1"/>
</dbReference>
<dbReference type="GO" id="GO:0045948">
    <property type="term" value="P:positive regulation of translational initiation"/>
    <property type="evidence" value="ECO:0007669"/>
    <property type="project" value="TreeGrafter"/>
</dbReference>
<evidence type="ECO:0000259" key="7">
    <source>
        <dbReference type="PROSITE" id="PS50126"/>
    </source>
</evidence>
<dbReference type="GO" id="GO:0005665">
    <property type="term" value="C:RNA polymerase II, core complex"/>
    <property type="evidence" value="ECO:0007669"/>
    <property type="project" value="TreeGrafter"/>
</dbReference>
<dbReference type="FunFam" id="2.40.50.140:FF:000043">
    <property type="entry name" value="DNA-directed RNA polymerase II subunit RPB7"/>
    <property type="match status" value="1"/>
</dbReference>
<comment type="subcellular location">
    <subcellularLocation>
        <location evidence="1 6">Nucleus</location>
    </subcellularLocation>
</comment>
<proteinExistence type="inferred from homology"/>
<dbReference type="PANTHER" id="PTHR12709">
    <property type="entry name" value="DNA-DIRECTED RNA POLYMERASE II, III"/>
    <property type="match status" value="1"/>
</dbReference>
<dbReference type="InterPro" id="IPR045113">
    <property type="entry name" value="Rpb7-like"/>
</dbReference>
<dbReference type="CDD" id="cd04462">
    <property type="entry name" value="S1_RNAPII_Rpb7"/>
    <property type="match status" value="1"/>
</dbReference>
<evidence type="ECO:0000313" key="8">
    <source>
        <dbReference type="EMBL" id="KAF2088207.1"/>
    </source>
</evidence>
<dbReference type="GO" id="GO:0031369">
    <property type="term" value="F:translation initiation factor binding"/>
    <property type="evidence" value="ECO:0007669"/>
    <property type="project" value="TreeGrafter"/>
</dbReference>
<dbReference type="Pfam" id="PF00575">
    <property type="entry name" value="S1"/>
    <property type="match status" value="1"/>
</dbReference>
<dbReference type="InterPro" id="IPR005576">
    <property type="entry name" value="Rpb7-like_N"/>
</dbReference>
<dbReference type="GO" id="GO:0003697">
    <property type="term" value="F:single-stranded DNA binding"/>
    <property type="evidence" value="ECO:0007669"/>
    <property type="project" value="TreeGrafter"/>
</dbReference>
<dbReference type="InterPro" id="IPR012340">
    <property type="entry name" value="NA-bd_OB-fold"/>
</dbReference>
<keyword evidence="4 6" id="KW-0804">Transcription</keyword>
<keyword evidence="3 6" id="KW-0240">DNA-directed RNA polymerase</keyword>
<dbReference type="GO" id="GO:0006367">
    <property type="term" value="P:transcription initiation at RNA polymerase II promoter"/>
    <property type="evidence" value="ECO:0007669"/>
    <property type="project" value="TreeGrafter"/>
</dbReference>
<dbReference type="GO" id="GO:0000932">
    <property type="term" value="C:P-body"/>
    <property type="evidence" value="ECO:0007669"/>
    <property type="project" value="TreeGrafter"/>
</dbReference>
<dbReference type="Gene3D" id="2.40.50.140">
    <property type="entry name" value="Nucleic acid-binding proteins"/>
    <property type="match status" value="1"/>
</dbReference>
<evidence type="ECO:0000256" key="6">
    <source>
        <dbReference type="RuleBase" id="RU369086"/>
    </source>
</evidence>
<evidence type="ECO:0000256" key="1">
    <source>
        <dbReference type="ARBA" id="ARBA00004123"/>
    </source>
</evidence>
<gene>
    <name evidence="8" type="ORF">K490DRAFT_64885</name>
</gene>
<feature type="domain" description="S1 motif" evidence="7">
    <location>
        <begin position="81"/>
        <end position="162"/>
    </location>
</feature>
<comment type="caution">
    <text evidence="8">The sequence shown here is derived from an EMBL/GenBank/DDBJ whole genome shotgun (WGS) entry which is preliminary data.</text>
</comment>
<evidence type="ECO:0000313" key="9">
    <source>
        <dbReference type="Proteomes" id="UP000799776"/>
    </source>
</evidence>
<dbReference type="Proteomes" id="UP000799776">
    <property type="component" value="Unassembled WGS sequence"/>
</dbReference>
<dbReference type="InterPro" id="IPR003029">
    <property type="entry name" value="S1_domain"/>
</dbReference>
<dbReference type="GO" id="GO:0060213">
    <property type="term" value="P:positive regulation of nuclear-transcribed mRNA poly(A) tail shortening"/>
    <property type="evidence" value="ECO:0007669"/>
    <property type="project" value="TreeGrafter"/>
</dbReference>
<protein>
    <recommendedName>
        <fullName evidence="6">DNA-directed RNA polymerase subunit</fullName>
    </recommendedName>
</protein>
<dbReference type="PROSITE" id="PS50126">
    <property type="entry name" value="S1"/>
    <property type="match status" value="1"/>
</dbReference>
<dbReference type="SUPFAM" id="SSF88798">
    <property type="entry name" value="N-terminal, heterodimerisation domain of RBP7 (RpoE)"/>
    <property type="match status" value="1"/>
</dbReference>
<sequence>MFFLHEIERIITIHPSFLGAKIDDIIDDRLKRDVEGIQIEDFFIICVMDAKDLSAGRVLPGTGYIEYKVHFKAVVWKPFRGEILDGIVSSVSEMGILVDIGPLETFVSQTMIPSSIKFDGNATPQQWTDNSEQVIEKGTHLRMKIKGLRTELGRMYAVATIKEDYLGPLGG</sequence>
<evidence type="ECO:0000256" key="5">
    <source>
        <dbReference type="ARBA" id="ARBA00023242"/>
    </source>
</evidence>
<dbReference type="CDD" id="cd04329">
    <property type="entry name" value="RNAP_II_Rpb7_N"/>
    <property type="match status" value="1"/>
</dbReference>
<comment type="function">
    <text evidence="6">DNA-dependent RNA polymerase which catalyzes the transcription of DNA into RNA using the four ribonucleoside triphosphates as substrates.</text>
</comment>
<dbReference type="EMBL" id="ML978717">
    <property type="protein sequence ID" value="KAF2088207.1"/>
    <property type="molecule type" value="Genomic_DNA"/>
</dbReference>
<keyword evidence="5 6" id="KW-0539">Nucleus</keyword>
<dbReference type="Pfam" id="PF03876">
    <property type="entry name" value="SHS2_Rpb7-N"/>
    <property type="match status" value="1"/>
</dbReference>
<evidence type="ECO:0000256" key="2">
    <source>
        <dbReference type="ARBA" id="ARBA00009307"/>
    </source>
</evidence>
<dbReference type="InterPro" id="IPR036898">
    <property type="entry name" value="RNA_pol_Rpb7-like_N_sf"/>
</dbReference>
<dbReference type="SUPFAM" id="SSF50249">
    <property type="entry name" value="Nucleic acid-binding proteins"/>
    <property type="match status" value="1"/>
</dbReference>
<organism evidence="8 9">
    <name type="scientific">Saccharata proteae CBS 121410</name>
    <dbReference type="NCBI Taxonomy" id="1314787"/>
    <lineage>
        <taxon>Eukaryota</taxon>
        <taxon>Fungi</taxon>
        <taxon>Dikarya</taxon>
        <taxon>Ascomycota</taxon>
        <taxon>Pezizomycotina</taxon>
        <taxon>Dothideomycetes</taxon>
        <taxon>Dothideomycetes incertae sedis</taxon>
        <taxon>Botryosphaeriales</taxon>
        <taxon>Saccharataceae</taxon>
        <taxon>Saccharata</taxon>
    </lineage>
</organism>
<dbReference type="GO" id="GO:0003727">
    <property type="term" value="F:single-stranded RNA binding"/>
    <property type="evidence" value="ECO:0007669"/>
    <property type="project" value="TreeGrafter"/>
</dbReference>
<name>A0A9P4HWP3_9PEZI</name>
<keyword evidence="9" id="KW-1185">Reference proteome</keyword>
<evidence type="ECO:0000256" key="4">
    <source>
        <dbReference type="ARBA" id="ARBA00023163"/>
    </source>
</evidence>
<dbReference type="FunFam" id="3.30.1490.120:FF:000001">
    <property type="entry name" value="DNA-directed RNA polymerase II subunit RPB7"/>
    <property type="match status" value="1"/>
</dbReference>
<reference evidence="8" key="1">
    <citation type="journal article" date="2020" name="Stud. Mycol.">
        <title>101 Dothideomycetes genomes: a test case for predicting lifestyles and emergence of pathogens.</title>
        <authorList>
            <person name="Haridas S."/>
            <person name="Albert R."/>
            <person name="Binder M."/>
            <person name="Bloem J."/>
            <person name="Labutti K."/>
            <person name="Salamov A."/>
            <person name="Andreopoulos B."/>
            <person name="Baker S."/>
            <person name="Barry K."/>
            <person name="Bills G."/>
            <person name="Bluhm B."/>
            <person name="Cannon C."/>
            <person name="Castanera R."/>
            <person name="Culley D."/>
            <person name="Daum C."/>
            <person name="Ezra D."/>
            <person name="Gonzalez J."/>
            <person name="Henrissat B."/>
            <person name="Kuo A."/>
            <person name="Liang C."/>
            <person name="Lipzen A."/>
            <person name="Lutzoni F."/>
            <person name="Magnuson J."/>
            <person name="Mondo S."/>
            <person name="Nolan M."/>
            <person name="Ohm R."/>
            <person name="Pangilinan J."/>
            <person name="Park H.-J."/>
            <person name="Ramirez L."/>
            <person name="Alfaro M."/>
            <person name="Sun H."/>
            <person name="Tritt A."/>
            <person name="Yoshinaga Y."/>
            <person name="Zwiers L.-H."/>
            <person name="Turgeon B."/>
            <person name="Goodwin S."/>
            <person name="Spatafora J."/>
            <person name="Crous P."/>
            <person name="Grigoriev I."/>
        </authorList>
    </citation>
    <scope>NUCLEOTIDE SEQUENCE</scope>
    <source>
        <strain evidence="8">CBS 121410</strain>
    </source>
</reference>
<dbReference type="PANTHER" id="PTHR12709:SF4">
    <property type="entry name" value="DNA-DIRECTED RNA POLYMERASE II SUBUNIT RPB7"/>
    <property type="match status" value="1"/>
</dbReference>
<evidence type="ECO:0000256" key="3">
    <source>
        <dbReference type="ARBA" id="ARBA00022478"/>
    </source>
</evidence>
<comment type="similarity">
    <text evidence="2">Belongs to the eukaryotic RPB7/RPC8 RNA polymerase subunit family.</text>
</comment>
<dbReference type="OrthoDB" id="1162399at2759"/>
<dbReference type="AlphaFoldDB" id="A0A9P4HWP3"/>
<accession>A0A9P4HWP3</accession>